<comment type="similarity">
    <text evidence="3">Belongs to the TRAFAC class dynamin-like GTPase superfamily. Dynamin/Fzo/YdjA family.</text>
</comment>
<dbReference type="InterPro" id="IPR000375">
    <property type="entry name" value="Dynamin_stalk"/>
</dbReference>
<dbReference type="STRING" id="2769.R7QB45"/>
<dbReference type="InterPro" id="IPR027417">
    <property type="entry name" value="P-loop_NTPase"/>
</dbReference>
<dbReference type="PANTHER" id="PTHR11566">
    <property type="entry name" value="DYNAMIN"/>
    <property type="match status" value="1"/>
</dbReference>
<evidence type="ECO:0000313" key="7">
    <source>
        <dbReference type="EMBL" id="CDF34690.1"/>
    </source>
</evidence>
<dbReference type="GO" id="GO:0005874">
    <property type="term" value="C:microtubule"/>
    <property type="evidence" value="ECO:0007669"/>
    <property type="project" value="TreeGrafter"/>
</dbReference>
<dbReference type="Gramene" id="CDF34690">
    <property type="protein sequence ID" value="CDF34690"/>
    <property type="gene ID" value="CHC_T00003610001"/>
</dbReference>
<dbReference type="InterPro" id="IPR001401">
    <property type="entry name" value="Dynamin_GTPase"/>
</dbReference>
<dbReference type="GO" id="GO:0008017">
    <property type="term" value="F:microtubule binding"/>
    <property type="evidence" value="ECO:0007669"/>
    <property type="project" value="TreeGrafter"/>
</dbReference>
<dbReference type="KEGG" id="ccp:CHC_T00003610001"/>
<keyword evidence="8" id="KW-1185">Reference proteome</keyword>
<dbReference type="PhylomeDB" id="R7QB45"/>
<dbReference type="PROSITE" id="PS00410">
    <property type="entry name" value="G_DYNAMIN_1"/>
    <property type="match status" value="1"/>
</dbReference>
<reference evidence="8" key="1">
    <citation type="journal article" date="2013" name="Proc. Natl. Acad. Sci. U.S.A.">
        <title>Genome structure and metabolic features in the red seaweed Chondrus crispus shed light on evolution of the Archaeplastida.</title>
        <authorList>
            <person name="Collen J."/>
            <person name="Porcel B."/>
            <person name="Carre W."/>
            <person name="Ball S.G."/>
            <person name="Chaparro C."/>
            <person name="Tonon T."/>
            <person name="Barbeyron T."/>
            <person name="Michel G."/>
            <person name="Noel B."/>
            <person name="Valentin K."/>
            <person name="Elias M."/>
            <person name="Artiguenave F."/>
            <person name="Arun A."/>
            <person name="Aury J.M."/>
            <person name="Barbosa-Neto J.F."/>
            <person name="Bothwell J.H."/>
            <person name="Bouget F.Y."/>
            <person name="Brillet L."/>
            <person name="Cabello-Hurtado F."/>
            <person name="Capella-Gutierrez S."/>
            <person name="Charrier B."/>
            <person name="Cladiere L."/>
            <person name="Cock J.M."/>
            <person name="Coelho S.M."/>
            <person name="Colleoni C."/>
            <person name="Czjzek M."/>
            <person name="Da Silva C."/>
            <person name="Delage L."/>
            <person name="Denoeud F."/>
            <person name="Deschamps P."/>
            <person name="Dittami S.M."/>
            <person name="Gabaldon T."/>
            <person name="Gachon C.M."/>
            <person name="Groisillier A."/>
            <person name="Herve C."/>
            <person name="Jabbari K."/>
            <person name="Katinka M."/>
            <person name="Kloareg B."/>
            <person name="Kowalczyk N."/>
            <person name="Labadie K."/>
            <person name="Leblanc C."/>
            <person name="Lopez P.J."/>
            <person name="McLachlan D.H."/>
            <person name="Meslet-Cladiere L."/>
            <person name="Moustafa A."/>
            <person name="Nehr Z."/>
            <person name="Nyvall Collen P."/>
            <person name="Panaud O."/>
            <person name="Partensky F."/>
            <person name="Poulain J."/>
            <person name="Rensing S.A."/>
            <person name="Rousvoal S."/>
            <person name="Samson G."/>
            <person name="Symeonidi A."/>
            <person name="Weissenbach J."/>
            <person name="Zambounis A."/>
            <person name="Wincker P."/>
            <person name="Boyen C."/>
        </authorList>
    </citation>
    <scope>NUCLEOTIDE SEQUENCE [LARGE SCALE GENOMIC DNA]</scope>
    <source>
        <strain evidence="8">cv. Stackhouse</strain>
    </source>
</reference>
<evidence type="ECO:0008006" key="9">
    <source>
        <dbReference type="Google" id="ProtNLM"/>
    </source>
</evidence>
<dbReference type="Proteomes" id="UP000012073">
    <property type="component" value="Unassembled WGS sequence"/>
</dbReference>
<feature type="compositionally biased region" description="Polar residues" evidence="4">
    <location>
        <begin position="534"/>
        <end position="548"/>
    </location>
</feature>
<dbReference type="InterPro" id="IPR019762">
    <property type="entry name" value="Dynamin_GTPase_CS"/>
</dbReference>
<dbReference type="InterPro" id="IPR003130">
    <property type="entry name" value="GED"/>
</dbReference>
<evidence type="ECO:0000313" key="8">
    <source>
        <dbReference type="Proteomes" id="UP000012073"/>
    </source>
</evidence>
<dbReference type="GO" id="GO:0016020">
    <property type="term" value="C:membrane"/>
    <property type="evidence" value="ECO:0007669"/>
    <property type="project" value="TreeGrafter"/>
</dbReference>
<dbReference type="OrthoDB" id="5061070at2759"/>
<keyword evidence="1 3" id="KW-0547">Nucleotide-binding</keyword>
<accession>R7QB45</accession>
<organism evidence="7 8">
    <name type="scientific">Chondrus crispus</name>
    <name type="common">Carrageen Irish moss</name>
    <name type="synonym">Polymorpha crispa</name>
    <dbReference type="NCBI Taxonomy" id="2769"/>
    <lineage>
        <taxon>Eukaryota</taxon>
        <taxon>Rhodophyta</taxon>
        <taxon>Florideophyceae</taxon>
        <taxon>Rhodymeniophycidae</taxon>
        <taxon>Gigartinales</taxon>
        <taxon>Gigartinaceae</taxon>
        <taxon>Chondrus</taxon>
    </lineage>
</organism>
<evidence type="ECO:0000256" key="3">
    <source>
        <dbReference type="RuleBase" id="RU003932"/>
    </source>
</evidence>
<dbReference type="SMART" id="SM00053">
    <property type="entry name" value="DYNc"/>
    <property type="match status" value="1"/>
</dbReference>
<evidence type="ECO:0000256" key="2">
    <source>
        <dbReference type="ARBA" id="ARBA00023134"/>
    </source>
</evidence>
<sequence>MPSPNAIAMDRLLPVVNKLHSIFQRCGLADPIDLPQIVVVGSQSSGKSSVLESIVGFDFLPRGSGVVTRSPILIQLNKLKGVQKLTSSDTLSGKKSNPKRWVEFIHAPDKKFVEENEIQAEIVAETERVAGKNKSLSPTALIMKVFSKDVVDLTLIDLPGLTKVPVGDQPPDIEKLVRAMILSYIEKENTIILAVHPANTDLATSDALQMARRVDPHGMRTLGVITKLDLMDAGTNALDMLQSRVIPLRKGYVGVVNRSQADLDKNTTVAESRVAERNFFQSHPVYAPHASKMGSQYLAELLSTMLMEHIRNVIPSTRSKLTSQLSEVRAEVATLGPELSGADDASGTLLHLLTKYASCYADAIDGRPRSPLTTTELAGGARISYIFHDKFGIELSQMDPFEDLGTDEIRTAMRNATGHRTPLFIPESAFELLVRKQISRFLNPSLTCVDMVYDELTRLAEAVEGAELSRFHRLRLAVSEATLKLLREQKTPTTQMIHNLVEMEMSYINTWHPDFVGGRQALSTMIEKALMPNTTETNHIENSSTSSRSLRERHIQSRTDHPDAWVEKNLLGHTHTNRTGDFGRNTDHGAGANRRRPTPRGQSGIGRVPPSDGIVAAISRSTAENSSIPNHLRITKSEALNDDERQELDILRVLLDSYFNIVRKRMQDMVPKAIITFLVQRSKDALQSVLVSKLYKPKTIEKLMVEGEETTQRRKDMQAIETLLEKALVEVNEIRDVH</sequence>
<dbReference type="InterPro" id="IPR020850">
    <property type="entry name" value="GED_dom"/>
</dbReference>
<dbReference type="Pfam" id="PF00350">
    <property type="entry name" value="Dynamin_N"/>
    <property type="match status" value="1"/>
</dbReference>
<dbReference type="GeneID" id="17322227"/>
<dbReference type="SUPFAM" id="SSF52540">
    <property type="entry name" value="P-loop containing nucleoside triphosphate hydrolases"/>
    <property type="match status" value="1"/>
</dbReference>
<dbReference type="PRINTS" id="PR00195">
    <property type="entry name" value="DYNAMIN"/>
</dbReference>
<dbReference type="InterPro" id="IPR030381">
    <property type="entry name" value="G_DYNAMIN_dom"/>
</dbReference>
<dbReference type="EMBL" id="HG001706">
    <property type="protein sequence ID" value="CDF34690.1"/>
    <property type="molecule type" value="Genomic_DNA"/>
</dbReference>
<feature type="region of interest" description="Disordered" evidence="4">
    <location>
        <begin position="534"/>
        <end position="612"/>
    </location>
</feature>
<dbReference type="InterPro" id="IPR022812">
    <property type="entry name" value="Dynamin"/>
</dbReference>
<dbReference type="Pfam" id="PF02212">
    <property type="entry name" value="GED"/>
    <property type="match status" value="1"/>
</dbReference>
<dbReference type="GO" id="GO:0005525">
    <property type="term" value="F:GTP binding"/>
    <property type="evidence" value="ECO:0007669"/>
    <property type="project" value="UniProtKB-KW"/>
</dbReference>
<feature type="domain" description="GED" evidence="5">
    <location>
        <begin position="648"/>
        <end position="738"/>
    </location>
</feature>
<dbReference type="PROSITE" id="PS51388">
    <property type="entry name" value="GED"/>
    <property type="match status" value="1"/>
</dbReference>
<dbReference type="Gene3D" id="1.20.120.1240">
    <property type="entry name" value="Dynamin, middle domain"/>
    <property type="match status" value="1"/>
</dbReference>
<evidence type="ECO:0000259" key="6">
    <source>
        <dbReference type="PROSITE" id="PS51718"/>
    </source>
</evidence>
<feature type="domain" description="Dynamin-type G" evidence="6">
    <location>
        <begin position="31"/>
        <end position="315"/>
    </location>
</feature>
<dbReference type="RefSeq" id="XP_005714509.1">
    <property type="nucleotide sequence ID" value="XM_005714452.1"/>
</dbReference>
<name>R7QB45_CHOCR</name>
<dbReference type="PANTHER" id="PTHR11566:SF21">
    <property type="entry name" value="DYNAMIN RELATED PROTEIN 1, ISOFORM A"/>
    <property type="match status" value="1"/>
</dbReference>
<dbReference type="Pfam" id="PF01031">
    <property type="entry name" value="Dynamin_M"/>
    <property type="match status" value="1"/>
</dbReference>
<gene>
    <name evidence="7" type="ORF">CHC_T00003610001</name>
</gene>
<dbReference type="InterPro" id="IPR045063">
    <property type="entry name" value="Dynamin_N"/>
</dbReference>
<feature type="compositionally biased region" description="Basic and acidic residues" evidence="4">
    <location>
        <begin position="549"/>
        <end position="566"/>
    </location>
</feature>
<protein>
    <recommendedName>
        <fullName evidence="9">Dynamin GTPase</fullName>
    </recommendedName>
</protein>
<dbReference type="CDD" id="cd08771">
    <property type="entry name" value="DLP_1"/>
    <property type="match status" value="1"/>
</dbReference>
<dbReference type="OMA" id="KICHNCG"/>
<dbReference type="PROSITE" id="PS51718">
    <property type="entry name" value="G_DYNAMIN_2"/>
    <property type="match status" value="1"/>
</dbReference>
<evidence type="ECO:0000256" key="4">
    <source>
        <dbReference type="SAM" id="MobiDB-lite"/>
    </source>
</evidence>
<dbReference type="GO" id="GO:0005737">
    <property type="term" value="C:cytoplasm"/>
    <property type="evidence" value="ECO:0007669"/>
    <property type="project" value="TreeGrafter"/>
</dbReference>
<evidence type="ECO:0000259" key="5">
    <source>
        <dbReference type="PROSITE" id="PS51388"/>
    </source>
</evidence>
<evidence type="ECO:0000256" key="1">
    <source>
        <dbReference type="ARBA" id="ARBA00022741"/>
    </source>
</evidence>
<dbReference type="AlphaFoldDB" id="R7QB45"/>
<dbReference type="Gene3D" id="3.40.50.300">
    <property type="entry name" value="P-loop containing nucleotide triphosphate hydrolases"/>
    <property type="match status" value="1"/>
</dbReference>
<dbReference type="GO" id="GO:0003924">
    <property type="term" value="F:GTPase activity"/>
    <property type="evidence" value="ECO:0007669"/>
    <property type="project" value="InterPro"/>
</dbReference>
<keyword evidence="2 3" id="KW-0342">GTP-binding</keyword>
<dbReference type="SMART" id="SM00302">
    <property type="entry name" value="GED"/>
    <property type="match status" value="1"/>
</dbReference>
<proteinExistence type="inferred from homology"/>